<dbReference type="Proteomes" id="UP001219934">
    <property type="component" value="Unassembled WGS sequence"/>
</dbReference>
<accession>A0AAD6BMD9</accession>
<comment type="caution">
    <text evidence="1">The sequence shown here is derived from an EMBL/GenBank/DDBJ whole genome shotgun (WGS) entry which is preliminary data.</text>
</comment>
<sequence length="85" mass="9323">MVSWSSQHQRCTPFLMIHKPPTTTPPPPVPPLAEGHNGNYYLLDVCLISSYSSWLAITGPPGASSPPPHCVIAEGQQWQNNLWST</sequence>
<evidence type="ECO:0000313" key="1">
    <source>
        <dbReference type="EMBL" id="KAJ4947074.1"/>
    </source>
</evidence>
<keyword evidence="2" id="KW-1185">Reference proteome</keyword>
<protein>
    <submittedName>
        <fullName evidence="1">Uncharacterized protein</fullName>
    </submittedName>
</protein>
<name>A0AAD6BMD9_9TELE</name>
<proteinExistence type="predicted"/>
<evidence type="ECO:0000313" key="2">
    <source>
        <dbReference type="Proteomes" id="UP001219934"/>
    </source>
</evidence>
<organism evidence="1 2">
    <name type="scientific">Pogonophryne albipinna</name>
    <dbReference type="NCBI Taxonomy" id="1090488"/>
    <lineage>
        <taxon>Eukaryota</taxon>
        <taxon>Metazoa</taxon>
        <taxon>Chordata</taxon>
        <taxon>Craniata</taxon>
        <taxon>Vertebrata</taxon>
        <taxon>Euteleostomi</taxon>
        <taxon>Actinopterygii</taxon>
        <taxon>Neopterygii</taxon>
        <taxon>Teleostei</taxon>
        <taxon>Neoteleostei</taxon>
        <taxon>Acanthomorphata</taxon>
        <taxon>Eupercaria</taxon>
        <taxon>Perciformes</taxon>
        <taxon>Notothenioidei</taxon>
        <taxon>Pogonophryne</taxon>
    </lineage>
</organism>
<dbReference type="EMBL" id="JAPTMU010000002">
    <property type="protein sequence ID" value="KAJ4947074.1"/>
    <property type="molecule type" value="Genomic_DNA"/>
</dbReference>
<gene>
    <name evidence="1" type="ORF">JOQ06_009116</name>
</gene>
<reference evidence="1" key="1">
    <citation type="submission" date="2022-11" db="EMBL/GenBank/DDBJ databases">
        <title>Chromosome-level genome of Pogonophryne albipinna.</title>
        <authorList>
            <person name="Jo E."/>
        </authorList>
    </citation>
    <scope>NUCLEOTIDE SEQUENCE</scope>
    <source>
        <strain evidence="1">SGF0006</strain>
        <tissue evidence="1">Muscle</tissue>
    </source>
</reference>
<dbReference type="AlphaFoldDB" id="A0AAD6BMD9"/>